<sequence>MCERETRKRKLVRNRHNFESDSSDDEWSDWEEVPLDEGFNGGDPPMTATGAYPHILPSIEEENDDSRADDLPETPDPVTEKRADKPSTPIRIQEPEICATQVKVSRKARRRIKHDKRRTRNKNVDRRRSRILASSCLSNACDGSAHRPAPNQLRVQNRAVERTGARKGKSLELPSPSAPKVRPFIDFMSPAATVTPDPDTESLFRMKGLLCDEHGRSNSVSVSKASRNLQRRGTTSTRKNTATKDRDKDVATANARNDTNPHTVQPVRGTPLILIEENERQARKLAMPLVPTKIPSRVPPRKKKSPLRAPQVHREVRPKIFYSSLTRDATVTPRENPEAQVGGVSQPKCPEHTRDAAGARSGIENEENRSKERRKGATPDNIPRRRSLSHQSYRSNDTFPSIEELYRREIQKRTTTTQTQPQSRTHTQIQPETTGRKGNDRKRPRGEPSSKYHDPSTKRSKIAVGPSSPVSSAVAEWAKGVDHANSPINDTKRKRAEEVEEQKAQLEDKFSR</sequence>
<organism evidence="2 3">
    <name type="scientific">Xylaria hypoxylon</name>
    <dbReference type="NCBI Taxonomy" id="37992"/>
    <lineage>
        <taxon>Eukaryota</taxon>
        <taxon>Fungi</taxon>
        <taxon>Dikarya</taxon>
        <taxon>Ascomycota</taxon>
        <taxon>Pezizomycotina</taxon>
        <taxon>Sordariomycetes</taxon>
        <taxon>Xylariomycetidae</taxon>
        <taxon>Xylariales</taxon>
        <taxon>Xylariaceae</taxon>
        <taxon>Xylaria</taxon>
    </lineage>
</organism>
<protein>
    <submittedName>
        <fullName evidence="2">Uncharacterized protein</fullName>
    </submittedName>
</protein>
<feature type="compositionally biased region" description="Acidic residues" evidence="1">
    <location>
        <begin position="21"/>
        <end position="35"/>
    </location>
</feature>
<gene>
    <name evidence="2" type="ORF">E0Z10_g5730</name>
</gene>
<feature type="compositionally biased region" description="Polar residues" evidence="1">
    <location>
        <begin position="389"/>
        <end position="399"/>
    </location>
</feature>
<feature type="compositionally biased region" description="Low complexity" evidence="1">
    <location>
        <begin position="413"/>
        <end position="428"/>
    </location>
</feature>
<keyword evidence="3" id="KW-1185">Reference proteome</keyword>
<feature type="compositionally biased region" description="Basic and acidic residues" evidence="1">
    <location>
        <begin position="495"/>
        <end position="512"/>
    </location>
</feature>
<feature type="compositionally biased region" description="Low complexity" evidence="1">
    <location>
        <begin position="466"/>
        <end position="475"/>
    </location>
</feature>
<dbReference type="Proteomes" id="UP000297716">
    <property type="component" value="Unassembled WGS sequence"/>
</dbReference>
<feature type="compositionally biased region" description="Basic residues" evidence="1">
    <location>
        <begin position="104"/>
        <end position="129"/>
    </location>
</feature>
<evidence type="ECO:0000313" key="3">
    <source>
        <dbReference type="Proteomes" id="UP000297716"/>
    </source>
</evidence>
<dbReference type="OrthoDB" id="4779116at2759"/>
<dbReference type="EMBL" id="SKBN01000107">
    <property type="protein sequence ID" value="TGJ83022.1"/>
    <property type="molecule type" value="Genomic_DNA"/>
</dbReference>
<proteinExistence type="predicted"/>
<comment type="caution">
    <text evidence="2">The sequence shown here is derived from an EMBL/GenBank/DDBJ whole genome shotgun (WGS) entry which is preliminary data.</text>
</comment>
<evidence type="ECO:0000313" key="2">
    <source>
        <dbReference type="EMBL" id="TGJ83022.1"/>
    </source>
</evidence>
<dbReference type="AlphaFoldDB" id="A0A4Z0Z323"/>
<feature type="region of interest" description="Disordered" evidence="1">
    <location>
        <begin position="285"/>
        <end position="512"/>
    </location>
</feature>
<feature type="region of interest" description="Disordered" evidence="1">
    <location>
        <begin position="1"/>
        <end position="129"/>
    </location>
</feature>
<feature type="compositionally biased region" description="Polar residues" evidence="1">
    <location>
        <begin position="217"/>
        <end position="240"/>
    </location>
</feature>
<evidence type="ECO:0000256" key="1">
    <source>
        <dbReference type="SAM" id="MobiDB-lite"/>
    </source>
</evidence>
<reference evidence="2 3" key="1">
    <citation type="submission" date="2019-03" db="EMBL/GenBank/DDBJ databases">
        <title>Draft genome sequence of Xylaria hypoxylon DSM 108379, a ubiquitous saprotrophic-parasitic fungi on hardwood.</title>
        <authorList>
            <person name="Buettner E."/>
            <person name="Leonhardt S."/>
            <person name="Gebauer A.M."/>
            <person name="Liers C."/>
            <person name="Hofrichter M."/>
            <person name="Kellner H."/>
        </authorList>
    </citation>
    <scope>NUCLEOTIDE SEQUENCE [LARGE SCALE GENOMIC DNA]</scope>
    <source>
        <strain evidence="2 3">DSM 108379</strain>
    </source>
</reference>
<accession>A0A4Z0Z323</accession>
<feature type="region of interest" description="Disordered" evidence="1">
    <location>
        <begin position="216"/>
        <end position="270"/>
    </location>
</feature>
<feature type="compositionally biased region" description="Basic and acidic residues" evidence="1">
    <location>
        <begin position="445"/>
        <end position="457"/>
    </location>
</feature>
<name>A0A4Z0Z323_9PEZI</name>
<feature type="compositionally biased region" description="Polar residues" evidence="1">
    <location>
        <begin position="254"/>
        <end position="263"/>
    </location>
</feature>